<accession>A0A8T0VMA4</accession>
<evidence type="ECO:0000313" key="3">
    <source>
        <dbReference type="Proteomes" id="UP000823388"/>
    </source>
</evidence>
<name>A0A8T0VMA4_PANVG</name>
<organism evidence="2 3">
    <name type="scientific">Panicum virgatum</name>
    <name type="common">Blackwell switchgrass</name>
    <dbReference type="NCBI Taxonomy" id="38727"/>
    <lineage>
        <taxon>Eukaryota</taxon>
        <taxon>Viridiplantae</taxon>
        <taxon>Streptophyta</taxon>
        <taxon>Embryophyta</taxon>
        <taxon>Tracheophyta</taxon>
        <taxon>Spermatophyta</taxon>
        <taxon>Magnoliopsida</taxon>
        <taxon>Liliopsida</taxon>
        <taxon>Poales</taxon>
        <taxon>Poaceae</taxon>
        <taxon>PACMAD clade</taxon>
        <taxon>Panicoideae</taxon>
        <taxon>Panicodae</taxon>
        <taxon>Paniceae</taxon>
        <taxon>Panicinae</taxon>
        <taxon>Panicum</taxon>
        <taxon>Panicum sect. Hiantes</taxon>
    </lineage>
</organism>
<dbReference type="EMBL" id="CM029040">
    <property type="protein sequence ID" value="KAG2636350.1"/>
    <property type="molecule type" value="Genomic_DNA"/>
</dbReference>
<protein>
    <submittedName>
        <fullName evidence="2">Uncharacterized protein</fullName>
    </submittedName>
</protein>
<comment type="caution">
    <text evidence="2">The sequence shown here is derived from an EMBL/GenBank/DDBJ whole genome shotgun (WGS) entry which is preliminary data.</text>
</comment>
<gene>
    <name evidence="2" type="ORF">PVAP13_2NG446103</name>
</gene>
<keyword evidence="3" id="KW-1185">Reference proteome</keyword>
<dbReference type="Proteomes" id="UP000823388">
    <property type="component" value="Chromosome 2N"/>
</dbReference>
<dbReference type="AlphaFoldDB" id="A0A8T0VMA4"/>
<reference evidence="2" key="1">
    <citation type="submission" date="2020-05" db="EMBL/GenBank/DDBJ databases">
        <title>WGS assembly of Panicum virgatum.</title>
        <authorList>
            <person name="Lovell J.T."/>
            <person name="Jenkins J."/>
            <person name="Shu S."/>
            <person name="Juenger T.E."/>
            <person name="Schmutz J."/>
        </authorList>
    </citation>
    <scope>NUCLEOTIDE SEQUENCE</scope>
    <source>
        <strain evidence="2">AP13</strain>
    </source>
</reference>
<evidence type="ECO:0000256" key="1">
    <source>
        <dbReference type="SAM" id="MobiDB-lite"/>
    </source>
</evidence>
<sequence length="102" mass="11190">MKSRSGGIFNFISNELQLINCQQTWTAPKKEQVTASPEIPPAVRSPIMWLRLSGVNLHGRLPWLRLKHSTSPELGGGACPSQAASPPRAAPNPAASPPRRWW</sequence>
<feature type="region of interest" description="Disordered" evidence="1">
    <location>
        <begin position="72"/>
        <end position="102"/>
    </location>
</feature>
<proteinExistence type="predicted"/>
<evidence type="ECO:0000313" key="2">
    <source>
        <dbReference type="EMBL" id="KAG2636350.1"/>
    </source>
</evidence>